<dbReference type="EMBL" id="JAUZQC010000012">
    <property type="protein sequence ID" value="KAK5862221.1"/>
    <property type="molecule type" value="Genomic_DNA"/>
</dbReference>
<evidence type="ECO:0000313" key="3">
    <source>
        <dbReference type="Proteomes" id="UP001346869"/>
    </source>
</evidence>
<gene>
    <name evidence="2" type="ORF">PBY51_017640</name>
</gene>
<reference evidence="2 3" key="2">
    <citation type="journal article" date="2023" name="Mol. Biol. Evol.">
        <title>Genomics of Secondarily Temperate Adaptation in the Only Non-Antarctic Icefish.</title>
        <authorList>
            <person name="Rivera-Colon A.G."/>
            <person name="Rayamajhi N."/>
            <person name="Minhas B.F."/>
            <person name="Madrigal G."/>
            <person name="Bilyk K.T."/>
            <person name="Yoon V."/>
            <person name="Hune M."/>
            <person name="Gregory S."/>
            <person name="Cheng C.H.C."/>
            <person name="Catchen J.M."/>
        </authorList>
    </citation>
    <scope>NUCLEOTIDE SEQUENCE [LARGE SCALE GENOMIC DNA]</scope>
    <source>
        <strain evidence="2">JMC-PN-2008</strain>
    </source>
</reference>
<dbReference type="AlphaFoldDB" id="A0AAN7XK27"/>
<reference evidence="2 3" key="1">
    <citation type="journal article" date="2023" name="Genes (Basel)">
        <title>Chromosome-Level Genome Assembly and Circadian Gene Repertoire of the Patagonia Blennie Eleginops maclovinus-The Closest Ancestral Proxy of Antarctic Cryonotothenioids.</title>
        <authorList>
            <person name="Cheng C.C."/>
            <person name="Rivera-Colon A.G."/>
            <person name="Minhas B.F."/>
            <person name="Wilson L."/>
            <person name="Rayamajhi N."/>
            <person name="Vargas-Chacoff L."/>
            <person name="Catchen J.M."/>
        </authorList>
    </citation>
    <scope>NUCLEOTIDE SEQUENCE [LARGE SCALE GENOMIC DNA]</scope>
    <source>
        <strain evidence="2">JMC-PN-2008</strain>
    </source>
</reference>
<keyword evidence="3" id="KW-1185">Reference proteome</keyword>
<organism evidence="2 3">
    <name type="scientific">Eleginops maclovinus</name>
    <name type="common">Patagonian blennie</name>
    <name type="synonym">Eleginus maclovinus</name>
    <dbReference type="NCBI Taxonomy" id="56733"/>
    <lineage>
        <taxon>Eukaryota</taxon>
        <taxon>Metazoa</taxon>
        <taxon>Chordata</taxon>
        <taxon>Craniata</taxon>
        <taxon>Vertebrata</taxon>
        <taxon>Euteleostomi</taxon>
        <taxon>Actinopterygii</taxon>
        <taxon>Neopterygii</taxon>
        <taxon>Teleostei</taxon>
        <taxon>Neoteleostei</taxon>
        <taxon>Acanthomorphata</taxon>
        <taxon>Eupercaria</taxon>
        <taxon>Perciformes</taxon>
        <taxon>Notothenioidei</taxon>
        <taxon>Eleginopidae</taxon>
        <taxon>Eleginops</taxon>
    </lineage>
</organism>
<accession>A0AAN7XK27</accession>
<comment type="caution">
    <text evidence="2">The sequence shown here is derived from an EMBL/GenBank/DDBJ whole genome shotgun (WGS) entry which is preliminary data.</text>
</comment>
<evidence type="ECO:0000313" key="2">
    <source>
        <dbReference type="EMBL" id="KAK5862221.1"/>
    </source>
</evidence>
<dbReference type="Proteomes" id="UP001346869">
    <property type="component" value="Unassembled WGS sequence"/>
</dbReference>
<sequence length="103" mass="10480">MEVLSISLPSSPKLSKSSSSDSLSFKGGTGGWLAIWGCSCSQGWGPPFIVGPLPGLLMALGSPFCLCSGLGGWVDGRERKLSDAGEGCETGEAGGGLKNEELM</sequence>
<proteinExistence type="predicted"/>
<name>A0AAN7XK27_ELEMC</name>
<feature type="region of interest" description="Disordered" evidence="1">
    <location>
        <begin position="81"/>
        <end position="103"/>
    </location>
</feature>
<protein>
    <submittedName>
        <fullName evidence="2">Uncharacterized protein</fullName>
    </submittedName>
</protein>
<feature type="region of interest" description="Disordered" evidence="1">
    <location>
        <begin position="1"/>
        <end position="26"/>
    </location>
</feature>
<evidence type="ECO:0000256" key="1">
    <source>
        <dbReference type="SAM" id="MobiDB-lite"/>
    </source>
</evidence>
<feature type="compositionally biased region" description="Low complexity" evidence="1">
    <location>
        <begin position="1"/>
        <end position="24"/>
    </location>
</feature>